<dbReference type="InterPro" id="IPR057982">
    <property type="entry name" value="TPR_NAA35"/>
</dbReference>
<dbReference type="Ensembl" id="ENSXCOT00000001882.1">
    <property type="protein sequence ID" value="ENSXCOP00000001854.1"/>
    <property type="gene ID" value="ENSXCOG00000001499.1"/>
</dbReference>
<dbReference type="GeneTree" id="ENSGT00390000002445"/>
<accession>A0A3B5L228</accession>
<organism evidence="8 9">
    <name type="scientific">Xiphophorus couchianus</name>
    <name type="common">Monterrey platyfish</name>
    <dbReference type="NCBI Taxonomy" id="32473"/>
    <lineage>
        <taxon>Eukaryota</taxon>
        <taxon>Metazoa</taxon>
        <taxon>Chordata</taxon>
        <taxon>Craniata</taxon>
        <taxon>Vertebrata</taxon>
        <taxon>Euteleostomi</taxon>
        <taxon>Actinopterygii</taxon>
        <taxon>Neopterygii</taxon>
        <taxon>Teleostei</taxon>
        <taxon>Neoteleostei</taxon>
        <taxon>Acanthomorphata</taxon>
        <taxon>Ovalentaria</taxon>
        <taxon>Atherinomorphae</taxon>
        <taxon>Cyprinodontiformes</taxon>
        <taxon>Poeciliidae</taxon>
        <taxon>Poeciliinae</taxon>
        <taxon>Xiphophorus</taxon>
    </lineage>
</organism>
<dbReference type="STRING" id="32473.ENSXCOP00000001854"/>
<keyword evidence="4" id="KW-0963">Cytoplasm</keyword>
<feature type="domain" description="NAA35-like TPR repeats" evidence="7">
    <location>
        <begin position="331"/>
        <end position="715"/>
    </location>
</feature>
<dbReference type="InterPro" id="IPR007244">
    <property type="entry name" value="Naa35_N"/>
</dbReference>
<dbReference type="PANTHER" id="PTHR21373">
    <property type="entry name" value="GLUCOSE REPRESSIBLE PROTEIN MAK10"/>
    <property type="match status" value="1"/>
</dbReference>
<dbReference type="PANTHER" id="PTHR21373:SF0">
    <property type="entry name" value="N-ALPHA-ACETYLTRANSFERASE 35, NATC AUXILIARY SUBUNIT"/>
    <property type="match status" value="1"/>
</dbReference>
<evidence type="ECO:0000259" key="6">
    <source>
        <dbReference type="Pfam" id="PF04112"/>
    </source>
</evidence>
<evidence type="ECO:0000313" key="9">
    <source>
        <dbReference type="Proteomes" id="UP000261380"/>
    </source>
</evidence>
<sequence>MVMKSAVEDDDTGWVLGIPEKMKNNANWVDITHEFKGACKELNLGELLHDKLFGLFEAMSAIEMMDPKMDAGMIGNQVNRKVLNFEQAIKEGAIKVKELSLPELIGIIDTCFCCLITWLEGHSLAQTVFTCLYVHNPDLIEEPALKAFALGLLKVCDIAREKVNKAAVFEEEDFQAMTYGFKMANNVTDLRVTGMLKDVEDELQRKVKVFYSLLLQPIFHQQCLALFNRIKFTRLLLTALIAFTKKETSSVSEAQKLVAQAADLLPPIHSSIQYGIQSQNDTTKGDHPIMMGFEPLVNQRLLPPTFPRYAKIIKREDMVAYFSKLIERVKTVCDVVNTTNLHGILDFFCEFSEQSPCVLSRSLLQTTFLIDNKKVFGTHLMQDMIKDALRYFVSPPVLSYKCCLFNNHQAKDYIDSFVTHCSRPFCNLIQIHGHNRARQRDKLGHILEEFATLQDEAEKVDAALHSLLMKLEPQRQHLACLGTWILYHNLRIMIQYLLSGFELELYSMHEYYYIYWYLSEFLYAWLMSTLSRADSSQMAEERILEEQLKGRSSKKTKKKKKVRPLGKEITMSQAYQNMCAGMYKTMVALDMDGKVRKPQFELDSEQVRYEHRFAPFNSVVTPPPVHYIQFKEMSDLKKYNPPPGSADLYLAASKHFQQAKLILESVPNPDAEVNRILKVAKPNIVVMKLLAGGHKKETKVLPEFDFSAHKYFPIVKII</sequence>
<evidence type="ECO:0000256" key="1">
    <source>
        <dbReference type="ARBA" id="ARBA00004496"/>
    </source>
</evidence>
<comment type="subcellular location">
    <subcellularLocation>
        <location evidence="1">Cytoplasm</location>
    </subcellularLocation>
</comment>
<protein>
    <recommendedName>
        <fullName evidence="3">N-alpha-acetyltransferase 35, NatC auxiliary subunit</fullName>
    </recommendedName>
    <alternativeName>
        <fullName evidence="5">Protein MAK10 homolog</fullName>
    </alternativeName>
</protein>
<reference evidence="8" key="2">
    <citation type="submission" date="2025-09" db="UniProtKB">
        <authorList>
            <consortium name="Ensembl"/>
        </authorList>
    </citation>
    <scope>IDENTIFICATION</scope>
</reference>
<evidence type="ECO:0000256" key="2">
    <source>
        <dbReference type="ARBA" id="ARBA00006289"/>
    </source>
</evidence>
<evidence type="ECO:0000313" key="8">
    <source>
        <dbReference type="Ensembl" id="ENSXCOP00000001854.1"/>
    </source>
</evidence>
<feature type="domain" description="NAA35-like N-terminal" evidence="6">
    <location>
        <begin position="45"/>
        <end position="137"/>
    </location>
</feature>
<dbReference type="InterPro" id="IPR057983">
    <property type="entry name" value="NAA35-like_N"/>
</dbReference>
<evidence type="ECO:0000259" key="7">
    <source>
        <dbReference type="Pfam" id="PF25789"/>
    </source>
</evidence>
<dbReference type="Proteomes" id="UP000261380">
    <property type="component" value="Unplaced"/>
</dbReference>
<feature type="domain" description="NAA35-like N-terminal" evidence="6">
    <location>
        <begin position="144"/>
        <end position="188"/>
    </location>
</feature>
<reference evidence="8" key="1">
    <citation type="submission" date="2025-08" db="UniProtKB">
        <authorList>
            <consortium name="Ensembl"/>
        </authorList>
    </citation>
    <scope>IDENTIFICATION</scope>
</reference>
<name>A0A3B5L228_9TELE</name>
<dbReference type="Pfam" id="PF25789">
    <property type="entry name" value="TPR_NAA35"/>
    <property type="match status" value="1"/>
</dbReference>
<evidence type="ECO:0000256" key="5">
    <source>
        <dbReference type="ARBA" id="ARBA00030494"/>
    </source>
</evidence>
<keyword evidence="9" id="KW-1185">Reference proteome</keyword>
<evidence type="ECO:0000256" key="4">
    <source>
        <dbReference type="ARBA" id="ARBA00022490"/>
    </source>
</evidence>
<dbReference type="Pfam" id="PF04112">
    <property type="entry name" value="Mak10"/>
    <property type="match status" value="2"/>
</dbReference>
<evidence type="ECO:0000256" key="3">
    <source>
        <dbReference type="ARBA" id="ARBA00013618"/>
    </source>
</evidence>
<comment type="similarity">
    <text evidence="2">Belongs to the MAK10 family.</text>
</comment>
<dbReference type="GO" id="GO:0031417">
    <property type="term" value="C:NatC complex"/>
    <property type="evidence" value="ECO:0007669"/>
    <property type="project" value="InterPro"/>
</dbReference>
<dbReference type="AlphaFoldDB" id="A0A3B5L228"/>
<proteinExistence type="inferred from homology"/>